<dbReference type="GO" id="GO:0032049">
    <property type="term" value="P:cardiolipin biosynthetic process"/>
    <property type="evidence" value="ECO:0007669"/>
    <property type="project" value="UniProtKB-UniRule"/>
</dbReference>
<feature type="transmembrane region" description="Helical" evidence="13">
    <location>
        <begin position="12"/>
        <end position="29"/>
    </location>
</feature>
<protein>
    <recommendedName>
        <fullName evidence="12">Cardiolipin synthase</fullName>
        <ecNumber evidence="12">2.7.8.-</ecNumber>
    </recommendedName>
</protein>
<dbReference type="EC" id="2.7.8.-" evidence="12"/>
<dbReference type="Pfam" id="PF13396">
    <property type="entry name" value="PLDc_N"/>
    <property type="match status" value="1"/>
</dbReference>
<dbReference type="PANTHER" id="PTHR21248:SF22">
    <property type="entry name" value="PHOSPHOLIPASE D"/>
    <property type="match status" value="1"/>
</dbReference>
<keyword evidence="4" id="KW-0808">Transferase</keyword>
<keyword evidence="11" id="KW-1208">Phospholipid metabolism</keyword>
<evidence type="ECO:0000259" key="14">
    <source>
        <dbReference type="PROSITE" id="PS50035"/>
    </source>
</evidence>
<dbReference type="InterPro" id="IPR001736">
    <property type="entry name" value="PLipase_D/transphosphatidylase"/>
</dbReference>
<evidence type="ECO:0000256" key="2">
    <source>
        <dbReference type="ARBA" id="ARBA00022475"/>
    </source>
</evidence>
<dbReference type="STRING" id="1121013.GCA_000426365_02129"/>
<dbReference type="Gene3D" id="3.30.870.10">
    <property type="entry name" value="Endonuclease Chain A"/>
    <property type="match status" value="2"/>
</dbReference>
<comment type="caution">
    <text evidence="15">The sequence shown here is derived from an EMBL/GenBank/DDBJ whole genome shotgun (WGS) entry which is preliminary data.</text>
</comment>
<keyword evidence="7 13" id="KW-1133">Transmembrane helix</keyword>
<evidence type="ECO:0000256" key="4">
    <source>
        <dbReference type="ARBA" id="ARBA00022679"/>
    </source>
</evidence>
<dbReference type="GO" id="GO:0005886">
    <property type="term" value="C:plasma membrane"/>
    <property type="evidence" value="ECO:0007669"/>
    <property type="project" value="UniProtKB-SubCell"/>
</dbReference>
<organism evidence="15 16">
    <name type="scientific">Arenimonas composti TR7-09 = DSM 18010</name>
    <dbReference type="NCBI Taxonomy" id="1121013"/>
    <lineage>
        <taxon>Bacteria</taxon>
        <taxon>Pseudomonadati</taxon>
        <taxon>Pseudomonadota</taxon>
        <taxon>Gammaproteobacteria</taxon>
        <taxon>Lysobacterales</taxon>
        <taxon>Lysobacteraceae</taxon>
        <taxon>Arenimonas</taxon>
    </lineage>
</organism>
<keyword evidence="9 13" id="KW-0472">Membrane</keyword>
<evidence type="ECO:0000313" key="16">
    <source>
        <dbReference type="Proteomes" id="UP000029391"/>
    </source>
</evidence>
<dbReference type="AlphaFoldDB" id="A0A091BIV4"/>
<dbReference type="Proteomes" id="UP000029391">
    <property type="component" value="Unassembled WGS sequence"/>
</dbReference>
<keyword evidence="5 13" id="KW-0812">Transmembrane</keyword>
<dbReference type="CDD" id="cd09112">
    <property type="entry name" value="PLDc_CLS_2"/>
    <property type="match status" value="1"/>
</dbReference>
<dbReference type="PANTHER" id="PTHR21248">
    <property type="entry name" value="CARDIOLIPIN SYNTHASE"/>
    <property type="match status" value="1"/>
</dbReference>
<dbReference type="PROSITE" id="PS50035">
    <property type="entry name" value="PLD"/>
    <property type="match status" value="2"/>
</dbReference>
<dbReference type="InterPro" id="IPR025202">
    <property type="entry name" value="PLD-like_dom"/>
</dbReference>
<evidence type="ECO:0000256" key="7">
    <source>
        <dbReference type="ARBA" id="ARBA00022989"/>
    </source>
</evidence>
<comment type="subcellular location">
    <subcellularLocation>
        <location evidence="1">Cell membrane</location>
        <topology evidence="1">Multi-pass membrane protein</topology>
    </subcellularLocation>
</comment>
<evidence type="ECO:0000256" key="9">
    <source>
        <dbReference type="ARBA" id="ARBA00023136"/>
    </source>
</evidence>
<keyword evidence="2" id="KW-1003">Cell membrane</keyword>
<evidence type="ECO:0000313" key="15">
    <source>
        <dbReference type="EMBL" id="KFN50719.1"/>
    </source>
</evidence>
<proteinExistence type="predicted"/>
<name>A0A091BIV4_9GAMM</name>
<evidence type="ECO:0000256" key="1">
    <source>
        <dbReference type="ARBA" id="ARBA00004651"/>
    </source>
</evidence>
<evidence type="ECO:0000256" key="8">
    <source>
        <dbReference type="ARBA" id="ARBA00023098"/>
    </source>
</evidence>
<evidence type="ECO:0000256" key="13">
    <source>
        <dbReference type="SAM" id="Phobius"/>
    </source>
</evidence>
<dbReference type="InterPro" id="IPR027379">
    <property type="entry name" value="CLS_N"/>
</dbReference>
<evidence type="ECO:0000256" key="3">
    <source>
        <dbReference type="ARBA" id="ARBA00022516"/>
    </source>
</evidence>
<accession>A0A091BIV4</accession>
<evidence type="ECO:0000256" key="10">
    <source>
        <dbReference type="ARBA" id="ARBA00023209"/>
    </source>
</evidence>
<feature type="domain" description="PLD phosphodiesterase" evidence="14">
    <location>
        <begin position="383"/>
        <end position="410"/>
    </location>
</feature>
<dbReference type="InterPro" id="IPR022924">
    <property type="entry name" value="Cardiolipin_synthase"/>
</dbReference>
<keyword evidence="16" id="KW-1185">Reference proteome</keyword>
<dbReference type="SUPFAM" id="SSF56024">
    <property type="entry name" value="Phospholipase D/nuclease"/>
    <property type="match status" value="2"/>
</dbReference>
<evidence type="ECO:0000256" key="6">
    <source>
        <dbReference type="ARBA" id="ARBA00022737"/>
    </source>
</evidence>
<evidence type="ECO:0000256" key="12">
    <source>
        <dbReference type="NCBIfam" id="TIGR04265"/>
    </source>
</evidence>
<dbReference type="SMART" id="SM00155">
    <property type="entry name" value="PLDc"/>
    <property type="match status" value="2"/>
</dbReference>
<keyword evidence="6" id="KW-0677">Repeat</keyword>
<keyword evidence="8" id="KW-0443">Lipid metabolism</keyword>
<dbReference type="NCBIfam" id="TIGR04265">
    <property type="entry name" value="bac_cardiolipin"/>
    <property type="match status" value="1"/>
</dbReference>
<keyword evidence="3" id="KW-0444">Lipid biosynthesis</keyword>
<dbReference type="CDD" id="cd09110">
    <property type="entry name" value="PLDc_CLS_1"/>
    <property type="match status" value="1"/>
</dbReference>
<sequence length="469" mass="52969">MTIGWDELKPWLWGLWVAYLIVLACWIVLQKREPIATLSWLLSLAALPVIGLLVYHFLGPQRIRRHRMSRARARQNLGRALPPELTPSDDARTVARLARTTTGFAPSTARRVDLLVGGEQCYSRLLEAVAAARHHLHVEYYIFEPDRTGTVFRDALAERARAGVRVRLLLDAIGSGRLSRSFLAPLREAGVEIGWFHPMKLKRIWRPRMNLRNHRKLVIVDGEIAFTGGINICDDQDERVNSAAFRDMHLRLEGQVVRWLQLAFLEDWHYATKVALRDQRLWPEAEAGGILAQVIPAGPDSPWEAIHKVQVEAIHQADRRVWLVTPYFVPGEAALMALCSAAQRGLDVRVIVPKRSDSAIVTLAARSYHDALLEAGVRVFEYQPGMLHSKAILFDDDSALIGSANFDHRSFRLNFELALLLHDAGFCRRLEAELQANLDASVEVRADRAPAPLRERLAEAWARLLSPLL</sequence>
<dbReference type="Pfam" id="PF13091">
    <property type="entry name" value="PLDc_2"/>
    <property type="match status" value="2"/>
</dbReference>
<dbReference type="EMBL" id="AWXU01000017">
    <property type="protein sequence ID" value="KFN50719.1"/>
    <property type="molecule type" value="Genomic_DNA"/>
</dbReference>
<gene>
    <name evidence="15" type="ORF">P873_06030</name>
</gene>
<dbReference type="OrthoDB" id="9762009at2"/>
<evidence type="ECO:0000256" key="11">
    <source>
        <dbReference type="ARBA" id="ARBA00023264"/>
    </source>
</evidence>
<dbReference type="eggNOG" id="COG1502">
    <property type="taxonomic scope" value="Bacteria"/>
</dbReference>
<feature type="transmembrane region" description="Helical" evidence="13">
    <location>
        <begin position="35"/>
        <end position="58"/>
    </location>
</feature>
<dbReference type="GO" id="GO:0008808">
    <property type="term" value="F:cardiolipin synthase activity"/>
    <property type="evidence" value="ECO:0007669"/>
    <property type="project" value="UniProtKB-UniRule"/>
</dbReference>
<evidence type="ECO:0000256" key="5">
    <source>
        <dbReference type="ARBA" id="ARBA00022692"/>
    </source>
</evidence>
<keyword evidence="10" id="KW-0594">Phospholipid biosynthesis</keyword>
<reference evidence="15 16" key="1">
    <citation type="submission" date="2013-09" db="EMBL/GenBank/DDBJ databases">
        <title>Genome sequencing of Arenimonas composti.</title>
        <authorList>
            <person name="Chen F."/>
            <person name="Wang G."/>
        </authorList>
    </citation>
    <scope>NUCLEOTIDE SEQUENCE [LARGE SCALE GENOMIC DNA]</scope>
    <source>
        <strain evidence="15 16">TR7-09</strain>
    </source>
</reference>
<dbReference type="RefSeq" id="WP_026817119.1">
    <property type="nucleotide sequence ID" value="NZ_AUFF01000006.1"/>
</dbReference>
<feature type="domain" description="PLD phosphodiesterase" evidence="14">
    <location>
        <begin position="209"/>
        <end position="236"/>
    </location>
</feature>